<dbReference type="EMBL" id="JAVRJZ010000012">
    <property type="protein sequence ID" value="KAK2715445.1"/>
    <property type="molecule type" value="Genomic_DNA"/>
</dbReference>
<keyword evidence="4" id="KW-1185">Reference proteome</keyword>
<organism evidence="3 4">
    <name type="scientific">Artemia franciscana</name>
    <name type="common">Brine shrimp</name>
    <name type="synonym">Artemia sanfranciscana</name>
    <dbReference type="NCBI Taxonomy" id="6661"/>
    <lineage>
        <taxon>Eukaryota</taxon>
        <taxon>Metazoa</taxon>
        <taxon>Ecdysozoa</taxon>
        <taxon>Arthropoda</taxon>
        <taxon>Crustacea</taxon>
        <taxon>Branchiopoda</taxon>
        <taxon>Anostraca</taxon>
        <taxon>Artemiidae</taxon>
        <taxon>Artemia</taxon>
    </lineage>
</organism>
<dbReference type="GO" id="GO:0045892">
    <property type="term" value="P:negative regulation of DNA-templated transcription"/>
    <property type="evidence" value="ECO:0007669"/>
    <property type="project" value="TreeGrafter"/>
</dbReference>
<dbReference type="GO" id="GO:0005634">
    <property type="term" value="C:nucleus"/>
    <property type="evidence" value="ECO:0007669"/>
    <property type="project" value="InterPro"/>
</dbReference>
<dbReference type="PANTHER" id="PTHR12247:SF104">
    <property type="entry name" value="POLYCOMB PROTEIN SFMBT"/>
    <property type="match status" value="1"/>
</dbReference>
<dbReference type="InterPro" id="IPR050548">
    <property type="entry name" value="PcG_chromatin_remod_factors"/>
</dbReference>
<dbReference type="Gene3D" id="1.10.150.50">
    <property type="entry name" value="Transcription Factor, Ets-1"/>
    <property type="match status" value="1"/>
</dbReference>
<evidence type="ECO:0008006" key="5">
    <source>
        <dbReference type="Google" id="ProtNLM"/>
    </source>
</evidence>
<dbReference type="PROSITE" id="PS51079">
    <property type="entry name" value="MBT"/>
    <property type="match status" value="4"/>
</dbReference>
<dbReference type="Gene3D" id="2.30.30.140">
    <property type="match status" value="4"/>
</dbReference>
<dbReference type="SUPFAM" id="SSF47769">
    <property type="entry name" value="SAM/Pointed domain"/>
    <property type="match status" value="1"/>
</dbReference>
<dbReference type="CDD" id="cd20098">
    <property type="entry name" value="MBT_dSfmbt-like_rpt2"/>
    <property type="match status" value="1"/>
</dbReference>
<evidence type="ECO:0000256" key="2">
    <source>
        <dbReference type="PROSITE-ProRule" id="PRU00459"/>
    </source>
</evidence>
<dbReference type="CDD" id="cd20099">
    <property type="entry name" value="MBT_dSfmbt-like_rpt3"/>
    <property type="match status" value="1"/>
</dbReference>
<dbReference type="AlphaFoldDB" id="A0AA88HTF3"/>
<dbReference type="InterPro" id="IPR013761">
    <property type="entry name" value="SAM/pointed_sf"/>
</dbReference>
<dbReference type="Proteomes" id="UP001187531">
    <property type="component" value="Unassembled WGS sequence"/>
</dbReference>
<feature type="repeat" description="MBT" evidence="2">
    <location>
        <begin position="263"/>
        <end position="368"/>
    </location>
</feature>
<protein>
    <recommendedName>
        <fullName evidence="5">Polycomb protein Sfmbt</fullName>
    </recommendedName>
</protein>
<proteinExistence type="predicted"/>
<feature type="repeat" description="MBT" evidence="2">
    <location>
        <begin position="39"/>
        <end position="151"/>
    </location>
</feature>
<dbReference type="GO" id="GO:0042393">
    <property type="term" value="F:histone binding"/>
    <property type="evidence" value="ECO:0007669"/>
    <property type="project" value="TreeGrafter"/>
</dbReference>
<reference evidence="3" key="1">
    <citation type="submission" date="2023-07" db="EMBL/GenBank/DDBJ databases">
        <title>Chromosome-level genome assembly of Artemia franciscana.</title>
        <authorList>
            <person name="Jo E."/>
        </authorList>
    </citation>
    <scope>NUCLEOTIDE SEQUENCE</scope>
    <source>
        <tissue evidence="3">Whole body</tissue>
    </source>
</reference>
<accession>A0AA88HTF3</accession>
<feature type="repeat" description="MBT" evidence="2">
    <location>
        <begin position="163"/>
        <end position="262"/>
    </location>
</feature>
<evidence type="ECO:0000313" key="4">
    <source>
        <dbReference type="Proteomes" id="UP001187531"/>
    </source>
</evidence>
<gene>
    <name evidence="3" type="ORF">QYM36_010158</name>
</gene>
<dbReference type="GO" id="GO:0003682">
    <property type="term" value="F:chromatin binding"/>
    <property type="evidence" value="ECO:0007669"/>
    <property type="project" value="TreeGrafter"/>
</dbReference>
<comment type="caution">
    <text evidence="3">The sequence shown here is derived from an EMBL/GenBank/DDBJ whole genome shotgun (WGS) entry which is preliminary data.</text>
</comment>
<feature type="repeat" description="MBT" evidence="2">
    <location>
        <begin position="376"/>
        <end position="472"/>
    </location>
</feature>
<evidence type="ECO:0000313" key="3">
    <source>
        <dbReference type="EMBL" id="KAK2715445.1"/>
    </source>
</evidence>
<dbReference type="PANTHER" id="PTHR12247">
    <property type="entry name" value="POLYCOMB GROUP PROTEIN"/>
    <property type="match status" value="1"/>
</dbReference>
<dbReference type="SUPFAM" id="SSF63748">
    <property type="entry name" value="Tudor/PWWP/MBT"/>
    <property type="match status" value="4"/>
</dbReference>
<dbReference type="Pfam" id="PF02820">
    <property type="entry name" value="MBT"/>
    <property type="match status" value="3"/>
</dbReference>
<sequence>MTTVKKEKAKLWKPTSQLMLAEVPSSYYKREDIGSMETYDWLDYLNTQNLLVANASLFKHAPLPKLWLDLEKSMSHQRTYVAVLHASGKKLDAKVRQACWIAKIMKLAGYKCLVRPLGSEDASCDFWIHLCSSDVHSLEMTTSRKLTFLPPQSLKQRNPITLEFWESQLEAILKESHSIPSNLQSIMAAESKSKFTVGLRVEVVDKRRLSHVRPAIVETVVGGRLKLLYEGDSLEDFWCSDESQWLHPVGWAKSVNHALIAKGTYHERCEEKVKLEDDAPFDLFQTHPFHSKQDSFKEGMKLEVIDPLNLKEICAATICQVLKDGYIVIRVDSYEDDKPTNRFCFHITNFNLFYVGFCEENGITINPPYGYKKGNFRWTNYLKNTHSKPVTKDMIQREEHPHDFVIGMKLEAVDLMNPYLICVATVVNVIGRLLRIRFDGWGEAYDHWTDCQSPDIYPLGYCEMIGYPLTGPPLHEQCTSSGKPSRKRSISPMVYKKDQKSIKNEKLLPVRKKLLRKGMHLNTIKKTENDSPELPKSLQKLDLIEETNSSTGKNFKMDLKSSILADKEKEKAYNPFKKVENRIDSKEDEFEGNKREVAAIKLDYPSVTEKCNGTVTIEEASSKEFIIPQIPGNITSISAYRNVTPSKWGLNEVCKFLEVNGINYCNTALRSQNITGEKLLKLSQNEIKTLTGNKLGPTLKFSGILKVLVKIGEYEKAIQKTS</sequence>
<dbReference type="SMART" id="SM00561">
    <property type="entry name" value="MBT"/>
    <property type="match status" value="3"/>
</dbReference>
<dbReference type="CDD" id="cd20100">
    <property type="entry name" value="MBT_dSfmbt-like_rpt4"/>
    <property type="match status" value="1"/>
</dbReference>
<keyword evidence="1" id="KW-0677">Repeat</keyword>
<evidence type="ECO:0000256" key="1">
    <source>
        <dbReference type="ARBA" id="ARBA00022737"/>
    </source>
</evidence>
<name>A0AA88HTF3_ARTSF</name>
<dbReference type="InterPro" id="IPR004092">
    <property type="entry name" value="Mbt"/>
</dbReference>